<keyword evidence="2" id="KW-1185">Reference proteome</keyword>
<reference evidence="2" key="1">
    <citation type="submission" date="2017-05" db="EMBL/GenBank/DDBJ databases">
        <title>Physiological properties and genetic analysis related to exopolysaccharide production of fresh-water unicellular cyanobacterium Aphanothece sacrum, Suizenji Nori, that has been cultured as a food source in Japan.</title>
        <authorList>
            <person name="Kanesaki Y."/>
            <person name="Yoshikawa S."/>
            <person name="Ohki K."/>
        </authorList>
    </citation>
    <scope>NUCLEOTIDE SEQUENCE [LARGE SCALE GENOMIC DNA]</scope>
    <source>
        <strain evidence="2">FPU1</strain>
    </source>
</reference>
<gene>
    <name evidence="1" type="ORF">AsFPU1_4366</name>
</gene>
<sequence>MGLMQNEPIQIQVAPEFKRSLGTLAKRYRNIRSDVQPIIDELQASKIIGEQIPGIAYTVFKVRVRIDTPAVNRLGGLTGDSCITDS</sequence>
<protein>
    <submittedName>
        <fullName evidence="1">Addiction module antitoxin</fullName>
    </submittedName>
</protein>
<evidence type="ECO:0000313" key="1">
    <source>
        <dbReference type="EMBL" id="GBF82932.1"/>
    </source>
</evidence>
<proteinExistence type="predicted"/>
<dbReference type="Proteomes" id="UP000287247">
    <property type="component" value="Unassembled WGS sequence"/>
</dbReference>
<evidence type="ECO:0000313" key="2">
    <source>
        <dbReference type="Proteomes" id="UP000287247"/>
    </source>
</evidence>
<comment type="caution">
    <text evidence="1">The sequence shown here is derived from an EMBL/GenBank/DDBJ whole genome shotgun (WGS) entry which is preliminary data.</text>
</comment>
<organism evidence="1 2">
    <name type="scientific">Aphanothece sacrum FPU1</name>
    <dbReference type="NCBI Taxonomy" id="1920663"/>
    <lineage>
        <taxon>Bacteria</taxon>
        <taxon>Bacillati</taxon>
        <taxon>Cyanobacteriota</taxon>
        <taxon>Cyanophyceae</taxon>
        <taxon>Oscillatoriophycideae</taxon>
        <taxon>Chroococcales</taxon>
        <taxon>Aphanothecaceae</taxon>
        <taxon>Aphanothece</taxon>
    </lineage>
</organism>
<dbReference type="AlphaFoldDB" id="A0A401INW0"/>
<accession>A0A401INW0</accession>
<dbReference type="EMBL" id="BDQK01000018">
    <property type="protein sequence ID" value="GBF82932.1"/>
    <property type="molecule type" value="Genomic_DNA"/>
</dbReference>
<name>A0A401INW0_APHSA</name>